<dbReference type="Gene3D" id="1.20.120.310">
    <property type="entry name" value="ERV/ALR sulfhydryl oxidase domain"/>
    <property type="match status" value="1"/>
</dbReference>
<keyword evidence="4 11" id="KW-0732">Signal</keyword>
<dbReference type="PROSITE" id="PS51352">
    <property type="entry name" value="THIOREDOXIN_2"/>
    <property type="match status" value="1"/>
</dbReference>
<dbReference type="GO" id="GO:0006457">
    <property type="term" value="P:protein folding"/>
    <property type="evidence" value="ECO:0007669"/>
    <property type="project" value="TreeGrafter"/>
</dbReference>
<feature type="chain" id="PRO_5040416301" description="Sulfhydryl oxidase" evidence="11">
    <location>
        <begin position="23"/>
        <end position="594"/>
    </location>
</feature>
<gene>
    <name evidence="14" type="ORF">CEUTPL_LOCUS2475</name>
</gene>
<dbReference type="AlphaFoldDB" id="A0A9N9QJY0"/>
<dbReference type="Gene3D" id="3.40.30.10">
    <property type="entry name" value="Glutaredoxin"/>
    <property type="match status" value="2"/>
</dbReference>
<dbReference type="InterPro" id="IPR040986">
    <property type="entry name" value="QSOX_FAD-bd_dom"/>
</dbReference>
<dbReference type="GO" id="GO:0000139">
    <property type="term" value="C:Golgi membrane"/>
    <property type="evidence" value="ECO:0007669"/>
    <property type="project" value="TreeGrafter"/>
</dbReference>
<proteinExistence type="inferred from homology"/>
<evidence type="ECO:0000256" key="4">
    <source>
        <dbReference type="ARBA" id="ARBA00022729"/>
    </source>
</evidence>
<dbReference type="FunFam" id="1.20.120.310:FF:000001">
    <property type="entry name" value="Sulfhydryl oxidase"/>
    <property type="match status" value="1"/>
</dbReference>
<comment type="catalytic activity">
    <reaction evidence="9 10">
        <text>2 R'C(R)SH + O2 = R'C(R)S-S(R)CR' + H2O2</text>
        <dbReference type="Rhea" id="RHEA:17357"/>
        <dbReference type="ChEBI" id="CHEBI:15379"/>
        <dbReference type="ChEBI" id="CHEBI:16240"/>
        <dbReference type="ChEBI" id="CHEBI:16520"/>
        <dbReference type="ChEBI" id="CHEBI:17412"/>
        <dbReference type="EC" id="1.8.3.2"/>
    </reaction>
</comment>
<comment type="cofactor">
    <cofactor evidence="1 10">
        <name>FAD</name>
        <dbReference type="ChEBI" id="CHEBI:57692"/>
    </cofactor>
</comment>
<feature type="signal peptide" evidence="11">
    <location>
        <begin position="1"/>
        <end position="22"/>
    </location>
</feature>
<evidence type="ECO:0000256" key="6">
    <source>
        <dbReference type="ARBA" id="ARBA00023002"/>
    </source>
</evidence>
<dbReference type="FunFam" id="1.20.120.1960:FF:000001">
    <property type="entry name" value="Sulfhydryl oxidase"/>
    <property type="match status" value="1"/>
</dbReference>
<dbReference type="InterPro" id="IPR013766">
    <property type="entry name" value="Thioredoxin_domain"/>
</dbReference>
<evidence type="ECO:0000256" key="3">
    <source>
        <dbReference type="ARBA" id="ARBA00022630"/>
    </source>
</evidence>
<evidence type="ECO:0000313" key="14">
    <source>
        <dbReference type="EMBL" id="CAG9761782.1"/>
    </source>
</evidence>
<evidence type="ECO:0000256" key="1">
    <source>
        <dbReference type="ARBA" id="ARBA00001974"/>
    </source>
</evidence>
<keyword evidence="3 10" id="KW-0285">Flavoprotein</keyword>
<dbReference type="GO" id="GO:0016971">
    <property type="term" value="F:flavin-dependent sulfhydryl oxidase activity"/>
    <property type="evidence" value="ECO:0007669"/>
    <property type="project" value="InterPro"/>
</dbReference>
<keyword evidence="8" id="KW-0325">Glycoprotein</keyword>
<dbReference type="GO" id="GO:0005615">
    <property type="term" value="C:extracellular space"/>
    <property type="evidence" value="ECO:0007669"/>
    <property type="project" value="TreeGrafter"/>
</dbReference>
<evidence type="ECO:0000256" key="7">
    <source>
        <dbReference type="ARBA" id="ARBA00023157"/>
    </source>
</evidence>
<dbReference type="InterPro" id="IPR036249">
    <property type="entry name" value="Thioredoxin-like_sf"/>
</dbReference>
<dbReference type="InterPro" id="IPR042568">
    <property type="entry name" value="QSOX_FAD-bd_sf"/>
</dbReference>
<evidence type="ECO:0000256" key="2">
    <source>
        <dbReference type="ARBA" id="ARBA00006041"/>
    </source>
</evidence>
<accession>A0A9N9QJY0</accession>
<sequence>MNQQPIFHIILIALICVQLSNNASIDLSEGLYNETDHVVILTADNFKSTIVNSKKAWLVEFYNSWCGFCQRFAPGWKEFATDVKTWQDLVAVAALNCAHEHNYALCREYEIMSYPMLKYYPEGFVEAPKAYGHAMNRGNTVTDHRQDLVQKILSELREGRGKQYPNLQPYIADNLNDIPLNTLLIIQEPDSLLGPELILDFHKNNIKYVISNNTKLLSNLPQDTIPSLYVIGQDKQAVALKLNSRDRKGFQEAIRRNLQIEVEAEENGQIGDARTNLEKVKGMGDAVFQMDLESALRYSLKREVGGTKEISGEKLKALRKYLQVLLGYFPFNQNGKNLLQEILTYANSEETIQGATIGKLVKEAEKVEKQVFSTPQKWLGCQGSSPQYRGYPCGLWTMFHYLTVNVAEYSGLNPRLALEAMHGYIKNFFGCSDCSQHFQDMAKRREIDKVATFDDSILWLWMAHNEVNQRLSGDPSEDPSFPKIQFPSEMACPTCRLQDDWLHTEVLKHLKHMYNNQNIRYLGANTKIAFLGLEANSSAAHAGVQEEAVPVQARSFGQSLKDGNGTSSSMAMVKDKANFRFIIFCVITFVGLTV</sequence>
<dbReference type="OrthoDB" id="59470at2759"/>
<dbReference type="CDD" id="cd02992">
    <property type="entry name" value="PDI_a_QSOX"/>
    <property type="match status" value="1"/>
</dbReference>
<dbReference type="InterPro" id="IPR036774">
    <property type="entry name" value="ERV/ALR_sulphydryl_oxid_sf"/>
</dbReference>
<dbReference type="PROSITE" id="PS51324">
    <property type="entry name" value="ERV_ALR"/>
    <property type="match status" value="1"/>
</dbReference>
<dbReference type="FunFam" id="3.40.30.10:FF:000073">
    <property type="entry name" value="Sulfhydryl oxidase"/>
    <property type="match status" value="1"/>
</dbReference>
<dbReference type="SUPFAM" id="SSF52833">
    <property type="entry name" value="Thioredoxin-like"/>
    <property type="match status" value="1"/>
</dbReference>
<dbReference type="Proteomes" id="UP001152799">
    <property type="component" value="Chromosome 10"/>
</dbReference>
<name>A0A9N9QJY0_9CUCU</name>
<dbReference type="Pfam" id="PF18371">
    <property type="entry name" value="FAD_SOX"/>
    <property type="match status" value="1"/>
</dbReference>
<evidence type="ECO:0000256" key="5">
    <source>
        <dbReference type="ARBA" id="ARBA00022827"/>
    </source>
</evidence>
<feature type="domain" description="Thioredoxin" evidence="13">
    <location>
        <begin position="37"/>
        <end position="158"/>
    </location>
</feature>
<dbReference type="EC" id="1.8.3.2" evidence="10"/>
<reference evidence="14" key="1">
    <citation type="submission" date="2022-01" db="EMBL/GenBank/DDBJ databases">
        <authorList>
            <person name="King R."/>
        </authorList>
    </citation>
    <scope>NUCLEOTIDE SEQUENCE</scope>
</reference>
<evidence type="ECO:0000256" key="10">
    <source>
        <dbReference type="RuleBase" id="RU371123"/>
    </source>
</evidence>
<keyword evidence="7" id="KW-1015">Disulfide bond</keyword>
<evidence type="ECO:0000256" key="9">
    <source>
        <dbReference type="ARBA" id="ARBA00048864"/>
    </source>
</evidence>
<feature type="domain" description="ERV/ALR sulfhydryl oxidase" evidence="12">
    <location>
        <begin position="384"/>
        <end position="485"/>
    </location>
</feature>
<dbReference type="Pfam" id="PF00085">
    <property type="entry name" value="Thioredoxin"/>
    <property type="match status" value="1"/>
</dbReference>
<evidence type="ECO:0000313" key="15">
    <source>
        <dbReference type="Proteomes" id="UP001152799"/>
    </source>
</evidence>
<evidence type="ECO:0000256" key="8">
    <source>
        <dbReference type="ARBA" id="ARBA00023180"/>
    </source>
</evidence>
<evidence type="ECO:0000256" key="11">
    <source>
        <dbReference type="SAM" id="SignalP"/>
    </source>
</evidence>
<dbReference type="EMBL" id="OU892286">
    <property type="protein sequence ID" value="CAG9761782.1"/>
    <property type="molecule type" value="Genomic_DNA"/>
</dbReference>
<protein>
    <recommendedName>
        <fullName evidence="10">Sulfhydryl oxidase</fullName>
        <ecNumber evidence="10">1.8.3.2</ecNumber>
    </recommendedName>
</protein>
<dbReference type="PANTHER" id="PTHR22897">
    <property type="entry name" value="QUIESCIN Q6-RELATED SULFHYDRYL OXIDASE"/>
    <property type="match status" value="1"/>
</dbReference>
<dbReference type="InterPro" id="IPR017905">
    <property type="entry name" value="ERV/ALR_sulphydryl_oxidase"/>
</dbReference>
<dbReference type="PANTHER" id="PTHR22897:SF8">
    <property type="entry name" value="SULFHYDRYL OXIDASE"/>
    <property type="match status" value="1"/>
</dbReference>
<keyword evidence="15" id="KW-1185">Reference proteome</keyword>
<keyword evidence="6 10" id="KW-0560">Oxidoreductase</keyword>
<organism evidence="14 15">
    <name type="scientific">Ceutorhynchus assimilis</name>
    <name type="common">cabbage seed weevil</name>
    <dbReference type="NCBI Taxonomy" id="467358"/>
    <lineage>
        <taxon>Eukaryota</taxon>
        <taxon>Metazoa</taxon>
        <taxon>Ecdysozoa</taxon>
        <taxon>Arthropoda</taxon>
        <taxon>Hexapoda</taxon>
        <taxon>Insecta</taxon>
        <taxon>Pterygota</taxon>
        <taxon>Neoptera</taxon>
        <taxon>Endopterygota</taxon>
        <taxon>Coleoptera</taxon>
        <taxon>Polyphaga</taxon>
        <taxon>Cucujiformia</taxon>
        <taxon>Curculionidae</taxon>
        <taxon>Ceutorhynchinae</taxon>
        <taxon>Ceutorhynchus</taxon>
    </lineage>
</organism>
<dbReference type="InterPro" id="IPR039798">
    <property type="entry name" value="Sulfhydryl_oxidase"/>
</dbReference>
<evidence type="ECO:0000259" key="13">
    <source>
        <dbReference type="PROSITE" id="PS51352"/>
    </source>
</evidence>
<keyword evidence="5 10" id="KW-0274">FAD</keyword>
<comment type="similarity">
    <text evidence="2">Belongs to the quiescin-sulfhydryl oxidase (QSOX) family.</text>
</comment>
<evidence type="ECO:0000259" key="12">
    <source>
        <dbReference type="PROSITE" id="PS51324"/>
    </source>
</evidence>
<dbReference type="SUPFAM" id="SSF69000">
    <property type="entry name" value="FAD-dependent thiol oxidase"/>
    <property type="match status" value="1"/>
</dbReference>
<dbReference type="GO" id="GO:0003756">
    <property type="term" value="F:protein disulfide isomerase activity"/>
    <property type="evidence" value="ECO:0007669"/>
    <property type="project" value="TreeGrafter"/>
</dbReference>
<dbReference type="Gene3D" id="1.20.120.1960">
    <property type="entry name" value="QSOX sulfhydryl oxidase domain"/>
    <property type="match status" value="1"/>
</dbReference>
<dbReference type="Pfam" id="PF04777">
    <property type="entry name" value="Evr1_Alr"/>
    <property type="match status" value="1"/>
</dbReference>